<dbReference type="GO" id="GO:0003735">
    <property type="term" value="F:structural constituent of ribosome"/>
    <property type="evidence" value="ECO:0007669"/>
    <property type="project" value="InterPro"/>
</dbReference>
<keyword evidence="5" id="KW-0496">Mitochondrion</keyword>
<dbReference type="Gene3D" id="3.90.1170.10">
    <property type="entry name" value="Ribosomal protein L10e/L16"/>
    <property type="match status" value="1"/>
</dbReference>
<dbReference type="AlphaFoldDB" id="A0A0E3JLM3"/>
<dbReference type="PANTHER" id="PTHR12220">
    <property type="entry name" value="50S/60S RIBOSOMAL PROTEIN L16"/>
    <property type="match status" value="1"/>
</dbReference>
<dbReference type="GO" id="GO:0032543">
    <property type="term" value="P:mitochondrial translation"/>
    <property type="evidence" value="ECO:0007669"/>
    <property type="project" value="TreeGrafter"/>
</dbReference>
<dbReference type="CDD" id="cd01433">
    <property type="entry name" value="Ribosomal_L16_L10e"/>
    <property type="match status" value="1"/>
</dbReference>
<dbReference type="InterPro" id="IPR036920">
    <property type="entry name" value="Ribosomal_uL16_sf"/>
</dbReference>
<dbReference type="PRINTS" id="PR00060">
    <property type="entry name" value="RIBOSOMALL16"/>
</dbReference>
<reference evidence="5" key="1">
    <citation type="submission" date="2015-01" db="EMBL/GenBank/DDBJ databases">
        <title>Complete Mitochondrial Genome of Bangia fuscopurpurea OUPT01: Insights of Evolution And Variant Exploration Among Bangiaceae Algae.</title>
        <authorList>
            <person name="Bi G."/>
            <person name="Cao M."/>
            <person name="Mao Y."/>
        </authorList>
    </citation>
    <scope>NUCLEOTIDE SEQUENCE</scope>
    <source>
        <strain evidence="5">OUPT01</strain>
    </source>
</reference>
<dbReference type="PANTHER" id="PTHR12220:SF13">
    <property type="entry name" value="LARGE RIBOSOMAL SUBUNIT PROTEIN UL16M"/>
    <property type="match status" value="1"/>
</dbReference>
<dbReference type="InterPro" id="IPR000114">
    <property type="entry name" value="Ribosomal_uL16_bact-type"/>
</dbReference>
<name>A0A0E3JLM3_BANFU</name>
<dbReference type="GeneID" id="24143465"/>
<dbReference type="GO" id="GO:0005762">
    <property type="term" value="C:mitochondrial large ribosomal subunit"/>
    <property type="evidence" value="ECO:0007669"/>
    <property type="project" value="TreeGrafter"/>
</dbReference>
<dbReference type="InterPro" id="IPR016180">
    <property type="entry name" value="Ribosomal_uL16_dom"/>
</dbReference>
<dbReference type="EMBL" id="KP710961">
    <property type="protein sequence ID" value="AKA66477.1"/>
    <property type="molecule type" value="Genomic_DNA"/>
</dbReference>
<gene>
    <name evidence="5" type="primary">rpl16</name>
</gene>
<dbReference type="GO" id="GO:0019843">
    <property type="term" value="F:rRNA binding"/>
    <property type="evidence" value="ECO:0007669"/>
    <property type="project" value="InterPro"/>
</dbReference>
<evidence type="ECO:0000256" key="4">
    <source>
        <dbReference type="RuleBase" id="RU004413"/>
    </source>
</evidence>
<dbReference type="Pfam" id="PF00252">
    <property type="entry name" value="Ribosomal_L16"/>
    <property type="match status" value="1"/>
</dbReference>
<evidence type="ECO:0000256" key="1">
    <source>
        <dbReference type="ARBA" id="ARBA00008931"/>
    </source>
</evidence>
<dbReference type="RefSeq" id="YP_009132712.1">
    <property type="nucleotide sequence ID" value="NC_026905.1"/>
</dbReference>
<geneLocation type="mitochondrion" evidence="5"/>
<protein>
    <submittedName>
        <fullName evidence="5">Ribosomal protein L16</fullName>
    </submittedName>
</protein>
<dbReference type="SUPFAM" id="SSF54686">
    <property type="entry name" value="Ribosomal protein L16p/L10e"/>
    <property type="match status" value="1"/>
</dbReference>
<accession>A0A0E3JLM3</accession>
<proteinExistence type="inferred from homology"/>
<evidence type="ECO:0000256" key="3">
    <source>
        <dbReference type="ARBA" id="ARBA00023274"/>
    </source>
</evidence>
<dbReference type="InterPro" id="IPR047873">
    <property type="entry name" value="Ribosomal_uL16"/>
</dbReference>
<keyword evidence="3 4" id="KW-0687">Ribonucleoprotein</keyword>
<keyword evidence="2 4" id="KW-0689">Ribosomal protein</keyword>
<evidence type="ECO:0000313" key="5">
    <source>
        <dbReference type="EMBL" id="AKA66477.1"/>
    </source>
</evidence>
<sequence length="149" mass="17477">MKRFNTKTNPTRQHRQIRKSINQISHNLKRGQFGLRSLSYGRLNTSQVDNLRKILNKELKSIEKKSVLGKFKLWFYMLPNKAVTRFSPETRMGKGKGAIIDYCFHVRPGQLLFEIANFPEEKAPELALYLRNFLSLKVQILVKSNQIQR</sequence>
<organism evidence="5">
    <name type="scientific">Bangia fuscopurpurea</name>
    <name type="common">Red alga</name>
    <name type="synonym">Conferva fuscopurpurea</name>
    <dbReference type="NCBI Taxonomy" id="101920"/>
    <lineage>
        <taxon>Eukaryota</taxon>
        <taxon>Rhodophyta</taxon>
        <taxon>Bangiophyceae</taxon>
        <taxon>Bangiales</taxon>
        <taxon>Bangiaceae</taxon>
        <taxon>Bangia</taxon>
    </lineage>
</organism>
<comment type="similarity">
    <text evidence="1 4">Belongs to the universal ribosomal protein uL16 family.</text>
</comment>
<evidence type="ECO:0000256" key="2">
    <source>
        <dbReference type="ARBA" id="ARBA00022980"/>
    </source>
</evidence>